<dbReference type="RefSeq" id="WP_100702952.1">
    <property type="nucleotide sequence ID" value="NZ_MLFP01000008.1"/>
</dbReference>
<sequence length="104" mass="11772">MNTEAASRYEVQIKRLACLYQTGERYQKIKADINAVLMHLSAEIGSDARDRVSAWSDLHNALKRSLIISADPHWIKVIRFALSRVKSYKQNALVSHSGSRAFQA</sequence>
<dbReference type="OrthoDB" id="9904195at2"/>
<reference evidence="1 2" key="1">
    <citation type="submission" date="2017-11" db="EMBL/GenBank/DDBJ databases">
        <title>The genome sequence of Pantoea rodasii DSM 26611.</title>
        <authorList>
            <person name="Gao J."/>
            <person name="Mao X."/>
            <person name="Sun J."/>
        </authorList>
    </citation>
    <scope>NUCLEOTIDE SEQUENCE [LARGE SCALE GENOMIC DNA]</scope>
    <source>
        <strain evidence="1 2">DSM 26611</strain>
    </source>
</reference>
<dbReference type="Proteomes" id="UP000232062">
    <property type="component" value="Unassembled WGS sequence"/>
</dbReference>
<organism evidence="1 2">
    <name type="scientific">Pantoea rodasii</name>
    <dbReference type="NCBI Taxonomy" id="1076549"/>
    <lineage>
        <taxon>Bacteria</taxon>
        <taxon>Pseudomonadati</taxon>
        <taxon>Pseudomonadota</taxon>
        <taxon>Gammaproteobacteria</taxon>
        <taxon>Enterobacterales</taxon>
        <taxon>Erwiniaceae</taxon>
        <taxon>Pantoea</taxon>
    </lineage>
</organism>
<dbReference type="AlphaFoldDB" id="A0A2M9W9C9"/>
<protein>
    <submittedName>
        <fullName evidence="1">Uncharacterized protein</fullName>
    </submittedName>
</protein>
<keyword evidence="2" id="KW-1185">Reference proteome</keyword>
<dbReference type="EMBL" id="PIQI01000025">
    <property type="protein sequence ID" value="PJZ04132.1"/>
    <property type="molecule type" value="Genomic_DNA"/>
</dbReference>
<evidence type="ECO:0000313" key="1">
    <source>
        <dbReference type="EMBL" id="PJZ04132.1"/>
    </source>
</evidence>
<name>A0A2M9W9C9_9GAMM</name>
<proteinExistence type="predicted"/>
<evidence type="ECO:0000313" key="2">
    <source>
        <dbReference type="Proteomes" id="UP000232062"/>
    </source>
</evidence>
<accession>A0A2M9W9C9</accession>
<gene>
    <name evidence="1" type="ORF">PRCB_17815</name>
</gene>
<comment type="caution">
    <text evidence="1">The sequence shown here is derived from an EMBL/GenBank/DDBJ whole genome shotgun (WGS) entry which is preliminary data.</text>
</comment>